<dbReference type="CDD" id="cd06558">
    <property type="entry name" value="crotonase-like"/>
    <property type="match status" value="1"/>
</dbReference>
<dbReference type="GO" id="GO:0016829">
    <property type="term" value="F:lyase activity"/>
    <property type="evidence" value="ECO:0007669"/>
    <property type="project" value="UniProtKB-KW"/>
</dbReference>
<name>A0A381TJA9_9ZZZZ</name>
<dbReference type="SUPFAM" id="SSF52096">
    <property type="entry name" value="ClpP/crotonase"/>
    <property type="match status" value="1"/>
</dbReference>
<dbReference type="PANTHER" id="PTHR11941">
    <property type="entry name" value="ENOYL-COA HYDRATASE-RELATED"/>
    <property type="match status" value="1"/>
</dbReference>
<accession>A0A381TJA9</accession>
<dbReference type="Pfam" id="PF00378">
    <property type="entry name" value="ECH_1"/>
    <property type="match status" value="1"/>
</dbReference>
<sequence length="279" mass="29893">MSDYVPAANNHGVIRDVNREQGFATLTLNRPDRLNSLGSDLLKSLVDSLESVASDDSIRAVIITGSGRAFCSGADTDEMAGGKSDGPHKLGPTGAEGLRRGFHLAQELILGVHQMEKPVIAAINGDAVGAGFDLACACDIRIASDKARFMAAYIHVGLFPGYGGTWLYPRLFGYAKAAELMYTGSFMDVTEARSLGFLNDVVPDQDLKGAAEDMARRIADGPPIAIRLAKTMMRRGLSMDLETSLEMSAAAEAITLSSTDHVEGMEALRQKRRPKFKGI</sequence>
<dbReference type="AlphaFoldDB" id="A0A381TJA9"/>
<organism evidence="2">
    <name type="scientific">marine metagenome</name>
    <dbReference type="NCBI Taxonomy" id="408172"/>
    <lineage>
        <taxon>unclassified sequences</taxon>
        <taxon>metagenomes</taxon>
        <taxon>ecological metagenomes</taxon>
    </lineage>
</organism>
<reference evidence="2" key="1">
    <citation type="submission" date="2018-05" db="EMBL/GenBank/DDBJ databases">
        <authorList>
            <person name="Lanie J.A."/>
            <person name="Ng W.-L."/>
            <person name="Kazmierczak K.M."/>
            <person name="Andrzejewski T.M."/>
            <person name="Davidsen T.M."/>
            <person name="Wayne K.J."/>
            <person name="Tettelin H."/>
            <person name="Glass J.I."/>
            <person name="Rusch D."/>
            <person name="Podicherti R."/>
            <person name="Tsui H.-C.T."/>
            <person name="Winkler M.E."/>
        </authorList>
    </citation>
    <scope>NUCLEOTIDE SEQUENCE</scope>
</reference>
<protein>
    <recommendedName>
        <fullName evidence="3">Enoyl-CoA hydratase</fullName>
    </recommendedName>
</protein>
<dbReference type="Gene3D" id="3.90.226.10">
    <property type="entry name" value="2-enoyl-CoA Hydratase, Chain A, domain 1"/>
    <property type="match status" value="1"/>
</dbReference>
<evidence type="ECO:0008006" key="3">
    <source>
        <dbReference type="Google" id="ProtNLM"/>
    </source>
</evidence>
<dbReference type="PANTHER" id="PTHR11941:SF54">
    <property type="entry name" value="ENOYL-COA HYDRATASE, MITOCHONDRIAL"/>
    <property type="match status" value="1"/>
</dbReference>
<keyword evidence="1" id="KW-0456">Lyase</keyword>
<dbReference type="InterPro" id="IPR014748">
    <property type="entry name" value="Enoyl-CoA_hydra_C"/>
</dbReference>
<evidence type="ECO:0000313" key="2">
    <source>
        <dbReference type="EMBL" id="SVA16192.1"/>
    </source>
</evidence>
<dbReference type="GO" id="GO:0006635">
    <property type="term" value="P:fatty acid beta-oxidation"/>
    <property type="evidence" value="ECO:0007669"/>
    <property type="project" value="TreeGrafter"/>
</dbReference>
<proteinExistence type="predicted"/>
<evidence type="ECO:0000256" key="1">
    <source>
        <dbReference type="ARBA" id="ARBA00023239"/>
    </source>
</evidence>
<gene>
    <name evidence="2" type="ORF">METZ01_LOCUS69046</name>
</gene>
<dbReference type="EMBL" id="UINC01004694">
    <property type="protein sequence ID" value="SVA16192.1"/>
    <property type="molecule type" value="Genomic_DNA"/>
</dbReference>
<dbReference type="InterPro" id="IPR001753">
    <property type="entry name" value="Enoyl-CoA_hydra/iso"/>
</dbReference>
<dbReference type="InterPro" id="IPR029045">
    <property type="entry name" value="ClpP/crotonase-like_dom_sf"/>
</dbReference>
<dbReference type="Gene3D" id="1.10.12.10">
    <property type="entry name" value="Lyase 2-enoyl-coa Hydratase, Chain A, domain 2"/>
    <property type="match status" value="1"/>
</dbReference>